<proteinExistence type="predicted"/>
<gene>
    <name evidence="2" type="ORF">P0Y55_08615</name>
</gene>
<keyword evidence="1" id="KW-0472">Membrane</keyword>
<keyword evidence="1" id="KW-0812">Transmembrane</keyword>
<accession>A0AA95JH59</accession>
<dbReference type="AlphaFoldDB" id="A0AA95JH59"/>
<sequence>MPVGFGCFYAFIVFAFNFEDSFISEENKPVAFLAVILAISGLIIYIFIGKKLYKSYKFIPKILGVILISAFLSLPAIQIVTNIYDSNRNYYAKNHEDKYITDLQFQFAKEINTLEVDLKKSNYETLYYRDKRIYLSKINDQKLTIEEIDKVISILPKANVQISITIYYHNYNDSSQGRFHLLLNQDKTPTTVCDSRDSDDYELFCSKYVMEAYSKKIIKRKES</sequence>
<name>A0AA95JH59_9BACL</name>
<dbReference type="EMBL" id="CP119317">
    <property type="protein sequence ID" value="WEK56094.1"/>
    <property type="molecule type" value="Genomic_DNA"/>
</dbReference>
<evidence type="ECO:0000256" key="1">
    <source>
        <dbReference type="SAM" id="Phobius"/>
    </source>
</evidence>
<protein>
    <submittedName>
        <fullName evidence="2">Uncharacterized protein</fullName>
    </submittedName>
</protein>
<evidence type="ECO:0000313" key="2">
    <source>
        <dbReference type="EMBL" id="WEK56094.1"/>
    </source>
</evidence>
<feature type="transmembrane region" description="Helical" evidence="1">
    <location>
        <begin position="31"/>
        <end position="50"/>
    </location>
</feature>
<keyword evidence="3" id="KW-1185">Reference proteome</keyword>
<evidence type="ECO:0000313" key="3">
    <source>
        <dbReference type="Proteomes" id="UP001178662"/>
    </source>
</evidence>
<feature type="transmembrane region" description="Helical" evidence="1">
    <location>
        <begin position="62"/>
        <end position="84"/>
    </location>
</feature>
<organism evidence="2 3">
    <name type="scientific">Candidatus Cohnella colombiensis</name>
    <dbReference type="NCBI Taxonomy" id="3121368"/>
    <lineage>
        <taxon>Bacteria</taxon>
        <taxon>Bacillati</taxon>
        <taxon>Bacillota</taxon>
        <taxon>Bacilli</taxon>
        <taxon>Bacillales</taxon>
        <taxon>Paenibacillaceae</taxon>
        <taxon>Cohnella</taxon>
    </lineage>
</organism>
<reference evidence="2" key="1">
    <citation type="submission" date="2023-03" db="EMBL/GenBank/DDBJ databases">
        <title>Andean soil-derived lignocellulolytic bacterial consortium as a source of novel taxa and putative plastic-active enzymes.</title>
        <authorList>
            <person name="Diaz-Garcia L."/>
            <person name="Chuvochina M."/>
            <person name="Feuerriegel G."/>
            <person name="Bunk B."/>
            <person name="Sproer C."/>
            <person name="Streit W.R."/>
            <person name="Rodriguez L.M."/>
            <person name="Overmann J."/>
            <person name="Jimenez D.J."/>
        </authorList>
    </citation>
    <scope>NUCLEOTIDE SEQUENCE</scope>
    <source>
        <strain evidence="2">MAG 2441</strain>
    </source>
</reference>
<dbReference type="Proteomes" id="UP001178662">
    <property type="component" value="Chromosome"/>
</dbReference>
<keyword evidence="1" id="KW-1133">Transmembrane helix</keyword>